<evidence type="ECO:0000313" key="3">
    <source>
        <dbReference type="EMBL" id="CAH1183057.1"/>
    </source>
</evidence>
<reference evidence="3" key="1">
    <citation type="submission" date="2022-01" db="EMBL/GenBank/DDBJ databases">
        <authorList>
            <person name="King R."/>
        </authorList>
    </citation>
    <scope>NUCLEOTIDE SEQUENCE</scope>
</reference>
<name>A0A9P0GR20_9CUCU</name>
<gene>
    <name evidence="3" type="ORF">CEUTPL_LOCUS14552</name>
</gene>
<sequence length="332" mass="37287">MPERRSPLMKPFVVLALPGMYLFYKYNQYKRKRKENATKRLAERELQHLNSKISADIVLILPSESLKPDTPIGERIMKEGKRLYNIATQCSIYAPRAVLVVNVPPVSVTTALVTEVLRKTNFYHPGRIVGSAAIAQVKANTLLARYQDLDPQNCYVPLVGGPDNDLALPLFSRSKPVEIFGSKGVKTLTARFRGVPEDDFPKNQGDCNFVDDCPLAESFALNQLISTIALGICGDKKALANVFVRNNLLETCKYLVSTVQFSRGGIVHNHGLPPLSSFELDLVERACLQIKERESMAEDYVQFVEDKDHPKPPTFTEKVKLEQEILKQTVIR</sequence>
<dbReference type="GO" id="GO:0005739">
    <property type="term" value="C:mitochondrion"/>
    <property type="evidence" value="ECO:0007669"/>
    <property type="project" value="TreeGrafter"/>
</dbReference>
<dbReference type="Gene3D" id="3.40.50.720">
    <property type="entry name" value="NAD(P)-binding Rossmann-like Domain"/>
    <property type="match status" value="1"/>
</dbReference>
<dbReference type="GO" id="GO:0006099">
    <property type="term" value="P:tricarboxylic acid cycle"/>
    <property type="evidence" value="ECO:0007669"/>
    <property type="project" value="TreeGrafter"/>
</dbReference>
<keyword evidence="1" id="KW-0560">Oxidoreductase</keyword>
<evidence type="ECO:0000313" key="4">
    <source>
        <dbReference type="Proteomes" id="UP001152799"/>
    </source>
</evidence>
<dbReference type="Proteomes" id="UP001152799">
    <property type="component" value="Unassembled WGS sequence"/>
</dbReference>
<dbReference type="Gene3D" id="3.90.110.10">
    <property type="entry name" value="Lactate dehydrogenase/glycoside hydrolase, family 4, C-terminal"/>
    <property type="match status" value="1"/>
</dbReference>
<proteinExistence type="predicted"/>
<organism evidence="3 4">
    <name type="scientific">Ceutorhynchus assimilis</name>
    <name type="common">cabbage seed weevil</name>
    <dbReference type="NCBI Taxonomy" id="467358"/>
    <lineage>
        <taxon>Eukaryota</taxon>
        <taxon>Metazoa</taxon>
        <taxon>Ecdysozoa</taxon>
        <taxon>Arthropoda</taxon>
        <taxon>Hexapoda</taxon>
        <taxon>Insecta</taxon>
        <taxon>Pterygota</taxon>
        <taxon>Neoptera</taxon>
        <taxon>Endopterygota</taxon>
        <taxon>Coleoptera</taxon>
        <taxon>Polyphaga</taxon>
        <taxon>Cucujiformia</taxon>
        <taxon>Curculionidae</taxon>
        <taxon>Ceutorhynchinae</taxon>
        <taxon>Ceutorhynchus</taxon>
    </lineage>
</organism>
<dbReference type="InterPro" id="IPR015955">
    <property type="entry name" value="Lactate_DH/Glyco_Ohase_4_C"/>
</dbReference>
<dbReference type="SUPFAM" id="SSF56327">
    <property type="entry name" value="LDH C-terminal domain-like"/>
    <property type="match status" value="1"/>
</dbReference>
<dbReference type="OrthoDB" id="4069699at2759"/>
<evidence type="ECO:0000256" key="2">
    <source>
        <dbReference type="ARBA" id="ARBA00023027"/>
    </source>
</evidence>
<comment type="caution">
    <text evidence="3">The sequence shown here is derived from an EMBL/GenBank/DDBJ whole genome shotgun (WGS) entry which is preliminary data.</text>
</comment>
<keyword evidence="2" id="KW-0520">NAD</keyword>
<dbReference type="PANTHER" id="PTHR11540">
    <property type="entry name" value="MALATE AND LACTATE DEHYDROGENASE"/>
    <property type="match status" value="1"/>
</dbReference>
<evidence type="ECO:0000256" key="1">
    <source>
        <dbReference type="ARBA" id="ARBA00023002"/>
    </source>
</evidence>
<dbReference type="GO" id="GO:0030060">
    <property type="term" value="F:L-malate dehydrogenase (NAD+) activity"/>
    <property type="evidence" value="ECO:0007669"/>
    <property type="project" value="TreeGrafter"/>
</dbReference>
<protein>
    <submittedName>
        <fullName evidence="3">Uncharacterized protein</fullName>
    </submittedName>
</protein>
<dbReference type="EMBL" id="CAKJTU040000004">
    <property type="protein sequence ID" value="CAH1183057.1"/>
    <property type="molecule type" value="Genomic_DNA"/>
</dbReference>
<keyword evidence="4" id="KW-1185">Reference proteome</keyword>
<accession>A0A9P0GR20</accession>
<dbReference type="AlphaFoldDB" id="A0A9P0GR20"/>
<dbReference type="PANTHER" id="PTHR11540:SF16">
    <property type="entry name" value="MALATE DEHYDROGENASE, MITOCHONDRIAL"/>
    <property type="match status" value="1"/>
</dbReference>